<organism evidence="2 3">
    <name type="scientific">Candidatus Accumulibacter aalborgensis</name>
    <dbReference type="NCBI Taxonomy" id="1860102"/>
    <lineage>
        <taxon>Bacteria</taxon>
        <taxon>Pseudomonadati</taxon>
        <taxon>Pseudomonadota</taxon>
        <taxon>Betaproteobacteria</taxon>
        <taxon>Candidatus Accumulibacter</taxon>
    </lineage>
</organism>
<feature type="transmembrane region" description="Helical" evidence="1">
    <location>
        <begin position="12"/>
        <end position="32"/>
    </location>
</feature>
<evidence type="ECO:0008006" key="4">
    <source>
        <dbReference type="Google" id="ProtNLM"/>
    </source>
</evidence>
<keyword evidence="1" id="KW-0472">Membrane</keyword>
<dbReference type="Gene3D" id="3.40.50.300">
    <property type="entry name" value="P-loop containing nucleotide triphosphate hydrolases"/>
    <property type="match status" value="1"/>
</dbReference>
<proteinExistence type="predicted"/>
<accession>A0A1A8XS67</accession>
<keyword evidence="3" id="KW-1185">Reference proteome</keyword>
<name>A0A1A8XS67_9PROT</name>
<keyword evidence="1" id="KW-0812">Transmembrane</keyword>
<dbReference type="Proteomes" id="UP000199169">
    <property type="component" value="Unassembled WGS sequence"/>
</dbReference>
<dbReference type="STRING" id="1860102.ACCAA_350148"/>
<protein>
    <recommendedName>
        <fullName evidence="4">Helicase/UvrB N-terminal domain-containing protein</fullName>
    </recommendedName>
</protein>
<sequence>MALLFNEQSAAYGVLAATTVFGKTVIAAWLIARRGVSTLVLVHRPQLMEQFRWGDEGTPTSIPALKCWGSFLTPTYDGCSRLFFRFSR</sequence>
<dbReference type="EMBL" id="FLQX01000111">
    <property type="protein sequence ID" value="SBT06788.1"/>
    <property type="molecule type" value="Genomic_DNA"/>
</dbReference>
<keyword evidence="1" id="KW-1133">Transmembrane helix</keyword>
<dbReference type="AlphaFoldDB" id="A0A1A8XS67"/>
<dbReference type="InterPro" id="IPR027417">
    <property type="entry name" value="P-loop_NTPase"/>
</dbReference>
<reference evidence="2 3" key="1">
    <citation type="submission" date="2016-06" db="EMBL/GenBank/DDBJ databases">
        <authorList>
            <person name="Kjaerup R.B."/>
            <person name="Dalgaard T.S."/>
            <person name="Juul-Madsen H.R."/>
        </authorList>
    </citation>
    <scope>NUCLEOTIDE SEQUENCE [LARGE SCALE GENOMIC DNA]</scope>
    <source>
        <strain evidence="2">3</strain>
    </source>
</reference>
<evidence type="ECO:0000313" key="2">
    <source>
        <dbReference type="EMBL" id="SBT06788.1"/>
    </source>
</evidence>
<evidence type="ECO:0000256" key="1">
    <source>
        <dbReference type="SAM" id="Phobius"/>
    </source>
</evidence>
<evidence type="ECO:0000313" key="3">
    <source>
        <dbReference type="Proteomes" id="UP000199169"/>
    </source>
</evidence>
<gene>
    <name evidence="2" type="ORF">ACCAA_350148</name>
</gene>